<evidence type="ECO:0000313" key="2">
    <source>
        <dbReference type="EMBL" id="WVZ69697.1"/>
    </source>
</evidence>
<keyword evidence="3" id="KW-1185">Reference proteome</keyword>
<name>A0AAQ3TCU8_PASNO</name>
<evidence type="ECO:0000313" key="3">
    <source>
        <dbReference type="Proteomes" id="UP001341281"/>
    </source>
</evidence>
<reference evidence="2 3" key="1">
    <citation type="submission" date="2024-02" db="EMBL/GenBank/DDBJ databases">
        <title>High-quality chromosome-scale genome assembly of Pensacola bahiagrass (Paspalum notatum Flugge var. saurae).</title>
        <authorList>
            <person name="Vega J.M."/>
            <person name="Podio M."/>
            <person name="Orjuela J."/>
            <person name="Siena L.A."/>
            <person name="Pessino S.C."/>
            <person name="Combes M.C."/>
            <person name="Mariac C."/>
            <person name="Albertini E."/>
            <person name="Pupilli F."/>
            <person name="Ortiz J.P.A."/>
            <person name="Leblanc O."/>
        </authorList>
    </citation>
    <scope>NUCLEOTIDE SEQUENCE [LARGE SCALE GENOMIC DNA]</scope>
    <source>
        <strain evidence="2">R1</strain>
        <tissue evidence="2">Leaf</tissue>
    </source>
</reference>
<gene>
    <name evidence="2" type="ORF">U9M48_018444</name>
</gene>
<dbReference type="Pfam" id="PF13966">
    <property type="entry name" value="zf-RVT"/>
    <property type="match status" value="1"/>
</dbReference>
<evidence type="ECO:0000259" key="1">
    <source>
        <dbReference type="Pfam" id="PF13966"/>
    </source>
</evidence>
<dbReference type="AlphaFoldDB" id="A0AAQ3TCU8"/>
<accession>A0AAQ3TCU8</accession>
<dbReference type="InterPro" id="IPR026960">
    <property type="entry name" value="RVT-Znf"/>
</dbReference>
<feature type="domain" description="Reverse transcriptase zinc-binding" evidence="1">
    <location>
        <begin position="143"/>
        <end position="223"/>
    </location>
</feature>
<dbReference type="EMBL" id="CP144748">
    <property type="protein sequence ID" value="WVZ69697.1"/>
    <property type="molecule type" value="Genomic_DNA"/>
</dbReference>
<sequence length="279" mass="32744">MNDDGVWQQLLRKKYLKNKTIGKVKWKPGDSHFWSGLMKVKDHFLNLSIFNLHNGTQCRFWEDKWFENVSLKDQFSSLYNITRKKHISVATVFSVIPINVSYRRALVGHNLIKWNELVAKIAFVQLDNQHDSVNWILSKQGTFSVQTIYRYLVNQIAVPLNKSLWKLRLPLKNKIFNWFVLKGVILTKNNLLKRRWKGDDHRCFCDNKETIQHLFFDCHVASRLQGYLLGLFLEFVAESEQQAFHEVSVSGGRNNVHGRLQEARMALVKENLCLVCVRL</sequence>
<dbReference type="Proteomes" id="UP001341281">
    <property type="component" value="Chromosome 04"/>
</dbReference>
<proteinExistence type="predicted"/>
<protein>
    <recommendedName>
        <fullName evidence="1">Reverse transcriptase zinc-binding domain-containing protein</fullName>
    </recommendedName>
</protein>
<organism evidence="2 3">
    <name type="scientific">Paspalum notatum var. saurae</name>
    <dbReference type="NCBI Taxonomy" id="547442"/>
    <lineage>
        <taxon>Eukaryota</taxon>
        <taxon>Viridiplantae</taxon>
        <taxon>Streptophyta</taxon>
        <taxon>Embryophyta</taxon>
        <taxon>Tracheophyta</taxon>
        <taxon>Spermatophyta</taxon>
        <taxon>Magnoliopsida</taxon>
        <taxon>Liliopsida</taxon>
        <taxon>Poales</taxon>
        <taxon>Poaceae</taxon>
        <taxon>PACMAD clade</taxon>
        <taxon>Panicoideae</taxon>
        <taxon>Andropogonodae</taxon>
        <taxon>Paspaleae</taxon>
        <taxon>Paspalinae</taxon>
        <taxon>Paspalum</taxon>
    </lineage>
</organism>
<dbReference type="PANTHER" id="PTHR36617:SF14">
    <property type="entry name" value="REVERSE TRANSCRIPTASE ZINC-BINDING DOMAIN-CONTAINING PROTEIN"/>
    <property type="match status" value="1"/>
</dbReference>
<dbReference type="PANTHER" id="PTHR36617">
    <property type="entry name" value="PROTEIN, PUTATIVE-RELATED"/>
    <property type="match status" value="1"/>
</dbReference>